<feature type="region of interest" description="Disordered" evidence="3">
    <location>
        <begin position="92"/>
        <end position="240"/>
    </location>
</feature>
<comment type="subcellular location">
    <subcellularLocation>
        <location evidence="1">Cytoplasm</location>
    </subcellularLocation>
</comment>
<gene>
    <name evidence="5" type="ORF">ANANG_G00202240</name>
</gene>
<name>A0A9D3LZG2_ANGAN</name>
<feature type="region of interest" description="Disordered" evidence="3">
    <location>
        <begin position="282"/>
        <end position="309"/>
    </location>
</feature>
<sequence>ERHQGSPEEEETHRGSPEKRETHRDTCVRPPRCPPQDGLAGLFSGVPLPVSATGRPAEPPNLEPHSDMSTWHSSDWIPYSVLDDEGGALRQQKLDRQKQKKKRQEPLMVQSNVDGRSRTRRAKQSEEQAPLVESYLSSNCSTVYQVQEAEQEGVKTDPQAPCSAKKSAASTPQTGSTPRAGSTPQTGSARKERKGKHKGTEGPAAAAQDEVAELGGQIQILPGGQPAGQEGEGEAVGSVLRQGKQDLRLTMLKKVPPQYRHLPQYHHSTGRLSQYSHFPQYRRSTTASPQFHPSATAPQVCYSSTRIQH</sequence>
<reference evidence="5" key="1">
    <citation type="submission" date="2021-01" db="EMBL/GenBank/DDBJ databases">
        <title>A chromosome-scale assembly of European eel, Anguilla anguilla.</title>
        <authorList>
            <person name="Henkel C."/>
            <person name="Jong-Raadsen S.A."/>
            <person name="Dufour S."/>
            <person name="Weltzien F.-A."/>
            <person name="Palstra A.P."/>
            <person name="Pelster B."/>
            <person name="Spaink H.P."/>
            <person name="Van Den Thillart G.E."/>
            <person name="Jansen H."/>
            <person name="Zahm M."/>
            <person name="Klopp C."/>
            <person name="Cedric C."/>
            <person name="Louis A."/>
            <person name="Berthelot C."/>
            <person name="Parey E."/>
            <person name="Roest Crollius H."/>
            <person name="Montfort J."/>
            <person name="Robinson-Rechavi M."/>
            <person name="Bucao C."/>
            <person name="Bouchez O."/>
            <person name="Gislard M."/>
            <person name="Lluch J."/>
            <person name="Milhes M."/>
            <person name="Lampietro C."/>
            <person name="Lopez Roques C."/>
            <person name="Donnadieu C."/>
            <person name="Braasch I."/>
            <person name="Desvignes T."/>
            <person name="Postlethwait J."/>
            <person name="Bobe J."/>
            <person name="Guiguen Y."/>
            <person name="Dirks R."/>
        </authorList>
    </citation>
    <scope>NUCLEOTIDE SEQUENCE</scope>
    <source>
        <strain evidence="5">Tag_6206</strain>
        <tissue evidence="5">Liver</tissue>
    </source>
</reference>
<feature type="compositionally biased region" description="Polar residues" evidence="3">
    <location>
        <begin position="168"/>
        <end position="188"/>
    </location>
</feature>
<dbReference type="Pfam" id="PF16322">
    <property type="entry name" value="Tub_N"/>
    <property type="match status" value="1"/>
</dbReference>
<dbReference type="InterPro" id="IPR005398">
    <property type="entry name" value="Tubby_N"/>
</dbReference>
<comment type="caution">
    <text evidence="5">The sequence shown here is derived from an EMBL/GenBank/DDBJ whole genome shotgun (WGS) entry which is preliminary data.</text>
</comment>
<keyword evidence="6" id="KW-1185">Reference proteome</keyword>
<dbReference type="AlphaFoldDB" id="A0A9D3LZG2"/>
<evidence type="ECO:0000256" key="2">
    <source>
        <dbReference type="ARBA" id="ARBA00022490"/>
    </source>
</evidence>
<evidence type="ECO:0000313" key="5">
    <source>
        <dbReference type="EMBL" id="KAG5839181.1"/>
    </source>
</evidence>
<organism evidence="5 6">
    <name type="scientific">Anguilla anguilla</name>
    <name type="common">European freshwater eel</name>
    <name type="synonym">Muraena anguilla</name>
    <dbReference type="NCBI Taxonomy" id="7936"/>
    <lineage>
        <taxon>Eukaryota</taxon>
        <taxon>Metazoa</taxon>
        <taxon>Chordata</taxon>
        <taxon>Craniata</taxon>
        <taxon>Vertebrata</taxon>
        <taxon>Euteleostomi</taxon>
        <taxon>Actinopterygii</taxon>
        <taxon>Neopterygii</taxon>
        <taxon>Teleostei</taxon>
        <taxon>Anguilliformes</taxon>
        <taxon>Anguillidae</taxon>
        <taxon>Anguilla</taxon>
    </lineage>
</organism>
<feature type="region of interest" description="Disordered" evidence="3">
    <location>
        <begin position="1"/>
        <end position="73"/>
    </location>
</feature>
<evidence type="ECO:0000313" key="6">
    <source>
        <dbReference type="Proteomes" id="UP001044222"/>
    </source>
</evidence>
<evidence type="ECO:0000259" key="4">
    <source>
        <dbReference type="Pfam" id="PF16322"/>
    </source>
</evidence>
<feature type="compositionally biased region" description="Basic and acidic residues" evidence="3">
    <location>
        <begin position="1"/>
        <end position="27"/>
    </location>
</feature>
<feature type="compositionally biased region" description="Polar residues" evidence="3">
    <location>
        <begin position="135"/>
        <end position="145"/>
    </location>
</feature>
<dbReference type="Proteomes" id="UP001044222">
    <property type="component" value="Chromosome 11"/>
</dbReference>
<feature type="compositionally biased region" description="Low complexity" evidence="3">
    <location>
        <begin position="214"/>
        <end position="229"/>
    </location>
</feature>
<keyword evidence="2" id="KW-0963">Cytoplasm</keyword>
<dbReference type="PRINTS" id="PR01574">
    <property type="entry name" value="TUBBYPROTEIN"/>
</dbReference>
<proteinExistence type="predicted"/>
<protein>
    <recommendedName>
        <fullName evidence="4">Tubby N-terminal domain-containing protein</fullName>
    </recommendedName>
</protein>
<feature type="non-terminal residue" evidence="5">
    <location>
        <position position="1"/>
    </location>
</feature>
<evidence type="ECO:0000256" key="1">
    <source>
        <dbReference type="ARBA" id="ARBA00004496"/>
    </source>
</evidence>
<feature type="domain" description="Tubby N-terminal" evidence="4">
    <location>
        <begin position="90"/>
        <end position="254"/>
    </location>
</feature>
<accession>A0A9D3LZG2</accession>
<evidence type="ECO:0000256" key="3">
    <source>
        <dbReference type="SAM" id="MobiDB-lite"/>
    </source>
</evidence>
<dbReference type="GO" id="GO:0005737">
    <property type="term" value="C:cytoplasm"/>
    <property type="evidence" value="ECO:0007669"/>
    <property type="project" value="UniProtKB-SubCell"/>
</dbReference>
<dbReference type="EMBL" id="JAFIRN010000011">
    <property type="protein sequence ID" value="KAG5839181.1"/>
    <property type="molecule type" value="Genomic_DNA"/>
</dbReference>